<dbReference type="AlphaFoldDB" id="A0A3N4JHL4"/>
<gene>
    <name evidence="2" type="ORF">L873DRAFT_1086829</name>
</gene>
<organism evidence="2 3">
    <name type="scientific">Choiromyces venosus 120613-1</name>
    <dbReference type="NCBI Taxonomy" id="1336337"/>
    <lineage>
        <taxon>Eukaryota</taxon>
        <taxon>Fungi</taxon>
        <taxon>Dikarya</taxon>
        <taxon>Ascomycota</taxon>
        <taxon>Pezizomycotina</taxon>
        <taxon>Pezizomycetes</taxon>
        <taxon>Pezizales</taxon>
        <taxon>Tuberaceae</taxon>
        <taxon>Choiromyces</taxon>
    </lineage>
</organism>
<evidence type="ECO:0000256" key="1">
    <source>
        <dbReference type="SAM" id="Phobius"/>
    </source>
</evidence>
<keyword evidence="1" id="KW-1133">Transmembrane helix</keyword>
<keyword evidence="1" id="KW-0812">Transmembrane</keyword>
<dbReference type="EMBL" id="ML120401">
    <property type="protein sequence ID" value="RPA97759.1"/>
    <property type="molecule type" value="Genomic_DNA"/>
</dbReference>
<sequence>MFFSFFPFHNLRFWVRYNVLSRFFLLMLAFFGRNIIALQECRFQSRVRVAMWYWGGHFRSVEWLLGTH</sequence>
<proteinExistence type="predicted"/>
<evidence type="ECO:0000313" key="2">
    <source>
        <dbReference type="EMBL" id="RPA97759.1"/>
    </source>
</evidence>
<dbReference type="Proteomes" id="UP000276215">
    <property type="component" value="Unassembled WGS sequence"/>
</dbReference>
<evidence type="ECO:0000313" key="3">
    <source>
        <dbReference type="Proteomes" id="UP000276215"/>
    </source>
</evidence>
<accession>A0A3N4JHL4</accession>
<name>A0A3N4JHL4_9PEZI</name>
<protein>
    <submittedName>
        <fullName evidence="2">Uncharacterized protein</fullName>
    </submittedName>
</protein>
<keyword evidence="1" id="KW-0472">Membrane</keyword>
<feature type="transmembrane region" description="Helical" evidence="1">
    <location>
        <begin position="20"/>
        <end position="38"/>
    </location>
</feature>
<reference evidence="2 3" key="1">
    <citation type="journal article" date="2018" name="Nat. Ecol. Evol.">
        <title>Pezizomycetes genomes reveal the molecular basis of ectomycorrhizal truffle lifestyle.</title>
        <authorList>
            <person name="Murat C."/>
            <person name="Payen T."/>
            <person name="Noel B."/>
            <person name="Kuo A."/>
            <person name="Morin E."/>
            <person name="Chen J."/>
            <person name="Kohler A."/>
            <person name="Krizsan K."/>
            <person name="Balestrini R."/>
            <person name="Da Silva C."/>
            <person name="Montanini B."/>
            <person name="Hainaut M."/>
            <person name="Levati E."/>
            <person name="Barry K.W."/>
            <person name="Belfiori B."/>
            <person name="Cichocki N."/>
            <person name="Clum A."/>
            <person name="Dockter R.B."/>
            <person name="Fauchery L."/>
            <person name="Guy J."/>
            <person name="Iotti M."/>
            <person name="Le Tacon F."/>
            <person name="Lindquist E.A."/>
            <person name="Lipzen A."/>
            <person name="Malagnac F."/>
            <person name="Mello A."/>
            <person name="Molinier V."/>
            <person name="Miyauchi S."/>
            <person name="Poulain J."/>
            <person name="Riccioni C."/>
            <person name="Rubini A."/>
            <person name="Sitrit Y."/>
            <person name="Splivallo R."/>
            <person name="Traeger S."/>
            <person name="Wang M."/>
            <person name="Zifcakova L."/>
            <person name="Wipf D."/>
            <person name="Zambonelli A."/>
            <person name="Paolocci F."/>
            <person name="Nowrousian M."/>
            <person name="Ottonello S."/>
            <person name="Baldrian P."/>
            <person name="Spatafora J.W."/>
            <person name="Henrissat B."/>
            <person name="Nagy L.G."/>
            <person name="Aury J.M."/>
            <person name="Wincker P."/>
            <person name="Grigoriev I.V."/>
            <person name="Bonfante P."/>
            <person name="Martin F.M."/>
        </authorList>
    </citation>
    <scope>NUCLEOTIDE SEQUENCE [LARGE SCALE GENOMIC DNA]</scope>
    <source>
        <strain evidence="2 3">120613-1</strain>
    </source>
</reference>
<keyword evidence="3" id="KW-1185">Reference proteome</keyword>